<proteinExistence type="inferred from homology"/>
<dbReference type="AlphaFoldDB" id="A0A1L3EUZ6"/>
<evidence type="ECO:0000256" key="1">
    <source>
        <dbReference type="ARBA" id="ARBA00009437"/>
    </source>
</evidence>
<evidence type="ECO:0000313" key="6">
    <source>
        <dbReference type="EMBL" id="APG04842.1"/>
    </source>
</evidence>
<dbReference type="InterPro" id="IPR000847">
    <property type="entry name" value="LysR_HTH_N"/>
</dbReference>
<dbReference type="InterPro" id="IPR005119">
    <property type="entry name" value="LysR_subst-bd"/>
</dbReference>
<dbReference type="FunFam" id="1.10.10.10:FF:000001">
    <property type="entry name" value="LysR family transcriptional regulator"/>
    <property type="match status" value="1"/>
</dbReference>
<dbReference type="InterPro" id="IPR036388">
    <property type="entry name" value="WH-like_DNA-bd_sf"/>
</dbReference>
<protein>
    <recommendedName>
        <fullName evidence="5">HTH lysR-type domain-containing protein</fullName>
    </recommendedName>
</protein>
<dbReference type="KEGG" id="lrz:BJI69_13695"/>
<dbReference type="EMBL" id="CP017480">
    <property type="protein sequence ID" value="APG04842.1"/>
    <property type="molecule type" value="Genomic_DNA"/>
</dbReference>
<evidence type="ECO:0000259" key="5">
    <source>
        <dbReference type="PROSITE" id="PS50931"/>
    </source>
</evidence>
<keyword evidence="2" id="KW-0805">Transcription regulation</keyword>
<organism evidence="6 7">
    <name type="scientific">Luteibacter rhizovicinus DSM 16549</name>
    <dbReference type="NCBI Taxonomy" id="1440763"/>
    <lineage>
        <taxon>Bacteria</taxon>
        <taxon>Pseudomonadati</taxon>
        <taxon>Pseudomonadota</taxon>
        <taxon>Gammaproteobacteria</taxon>
        <taxon>Lysobacterales</taxon>
        <taxon>Rhodanobacteraceae</taxon>
        <taxon>Luteibacter</taxon>
    </lineage>
</organism>
<dbReference type="Gene3D" id="1.10.10.10">
    <property type="entry name" value="Winged helix-like DNA-binding domain superfamily/Winged helix DNA-binding domain"/>
    <property type="match status" value="1"/>
</dbReference>
<dbReference type="PROSITE" id="PS50931">
    <property type="entry name" value="HTH_LYSR"/>
    <property type="match status" value="1"/>
</dbReference>
<evidence type="ECO:0000256" key="3">
    <source>
        <dbReference type="ARBA" id="ARBA00023125"/>
    </source>
</evidence>
<evidence type="ECO:0000313" key="7">
    <source>
        <dbReference type="Proteomes" id="UP000182987"/>
    </source>
</evidence>
<dbReference type="Proteomes" id="UP000182987">
    <property type="component" value="Chromosome"/>
</dbReference>
<evidence type="ECO:0000256" key="2">
    <source>
        <dbReference type="ARBA" id="ARBA00023015"/>
    </source>
</evidence>
<dbReference type="PANTHER" id="PTHR30537:SF31">
    <property type="entry name" value="TRANSCRIPTIONAL REGULATOR, LYSR FAMILY"/>
    <property type="match status" value="1"/>
</dbReference>
<dbReference type="GO" id="GO:0006351">
    <property type="term" value="P:DNA-templated transcription"/>
    <property type="evidence" value="ECO:0007669"/>
    <property type="project" value="TreeGrafter"/>
</dbReference>
<dbReference type="SUPFAM" id="SSF53850">
    <property type="entry name" value="Periplasmic binding protein-like II"/>
    <property type="match status" value="1"/>
</dbReference>
<dbReference type="InterPro" id="IPR058163">
    <property type="entry name" value="LysR-type_TF_proteobact-type"/>
</dbReference>
<accession>A0A1L3EUZ6</accession>
<dbReference type="GO" id="GO:0043565">
    <property type="term" value="F:sequence-specific DNA binding"/>
    <property type="evidence" value="ECO:0007669"/>
    <property type="project" value="TreeGrafter"/>
</dbReference>
<dbReference type="GO" id="GO:0003700">
    <property type="term" value="F:DNA-binding transcription factor activity"/>
    <property type="evidence" value="ECO:0007669"/>
    <property type="project" value="InterPro"/>
</dbReference>
<sequence length="291" mass="31417">MADLFLLVQVIEAGSFSVAAEQLQTTRSLLSRRIKTLERRLGVQLLHRNARRFSVTPIGEEIYRHASAMCESAMAAEHAATDINAGSRSLRVHVHSLLMPLMSSILPGFSADHPQMRVSLTTSNGDFEPLIRQQADVVLSVSDSLPDSTDVVARLLTHMPTITVAAHELVRRLGPSPSVDRIADRDVLAYAGLGAPMSLLLRPSKQGEARMVTSDIAVLLASVRAGLGFARLPACLCEEDIQSGRLAAVQDATENAGVPVHALTMSARAVTDAALAFVRFTQERLSVRIPE</sequence>
<keyword evidence="7" id="KW-1185">Reference proteome</keyword>
<dbReference type="Pfam" id="PF00126">
    <property type="entry name" value="HTH_1"/>
    <property type="match status" value="1"/>
</dbReference>
<feature type="domain" description="HTH lysR-type" evidence="5">
    <location>
        <begin position="1"/>
        <end position="56"/>
    </location>
</feature>
<comment type="similarity">
    <text evidence="1">Belongs to the LysR transcriptional regulatory family.</text>
</comment>
<evidence type="ECO:0000256" key="4">
    <source>
        <dbReference type="ARBA" id="ARBA00023163"/>
    </source>
</evidence>
<dbReference type="STRING" id="1440763.BJI69_13695"/>
<name>A0A1L3EUZ6_9GAMM</name>
<reference evidence="7" key="1">
    <citation type="submission" date="2016-09" db="EMBL/GenBank/DDBJ databases">
        <authorList>
            <person name="Lysoe E."/>
        </authorList>
    </citation>
    <scope>NUCLEOTIDE SEQUENCE [LARGE SCALE GENOMIC DNA]</scope>
    <source>
        <strain evidence="7">LJ96T</strain>
    </source>
</reference>
<dbReference type="PANTHER" id="PTHR30537">
    <property type="entry name" value="HTH-TYPE TRANSCRIPTIONAL REGULATOR"/>
    <property type="match status" value="1"/>
</dbReference>
<keyword evidence="3" id="KW-0238">DNA-binding</keyword>
<keyword evidence="4" id="KW-0804">Transcription</keyword>
<dbReference type="InterPro" id="IPR036390">
    <property type="entry name" value="WH_DNA-bd_sf"/>
</dbReference>
<dbReference type="Gene3D" id="3.40.190.290">
    <property type="match status" value="1"/>
</dbReference>
<gene>
    <name evidence="6" type="ORF">BJI69_13695</name>
</gene>
<dbReference type="RefSeq" id="WP_052767117.1">
    <property type="nucleotide sequence ID" value="NZ_JPLB01000025.1"/>
</dbReference>
<dbReference type="SUPFAM" id="SSF46785">
    <property type="entry name" value="Winged helix' DNA-binding domain"/>
    <property type="match status" value="1"/>
</dbReference>
<dbReference type="Pfam" id="PF03466">
    <property type="entry name" value="LysR_substrate"/>
    <property type="match status" value="1"/>
</dbReference>